<evidence type="ECO:0000256" key="12">
    <source>
        <dbReference type="ARBA" id="ARBA00025115"/>
    </source>
</evidence>
<keyword evidence="6 15" id="KW-0732">Signal</keyword>
<organism evidence="18">
    <name type="scientific">Castor canadensis</name>
    <name type="common">American beaver</name>
    <dbReference type="NCBI Taxonomy" id="51338"/>
    <lineage>
        <taxon>Eukaryota</taxon>
        <taxon>Metazoa</taxon>
        <taxon>Chordata</taxon>
        <taxon>Craniata</taxon>
        <taxon>Vertebrata</taxon>
        <taxon>Euteleostomi</taxon>
        <taxon>Mammalia</taxon>
        <taxon>Eutheria</taxon>
        <taxon>Euarchontoglires</taxon>
        <taxon>Glires</taxon>
        <taxon>Rodentia</taxon>
        <taxon>Castorimorpha</taxon>
        <taxon>Castoridae</taxon>
        <taxon>Castor</taxon>
    </lineage>
</organism>
<feature type="region of interest" description="Disordered" evidence="14">
    <location>
        <begin position="369"/>
        <end position="390"/>
    </location>
</feature>
<evidence type="ECO:0000256" key="7">
    <source>
        <dbReference type="ARBA" id="ARBA00022989"/>
    </source>
</evidence>
<evidence type="ECO:0000256" key="3">
    <source>
        <dbReference type="ARBA" id="ARBA00018975"/>
    </source>
</evidence>
<name>A0A250Y599_CASCN</name>
<gene>
    <name evidence="18" type="primary">IL4R</name>
</gene>
<dbReference type="InterPro" id="IPR000859">
    <property type="entry name" value="CUB_dom"/>
</dbReference>
<dbReference type="SUPFAM" id="SSF49265">
    <property type="entry name" value="Fibronectin type III"/>
    <property type="match status" value="2"/>
</dbReference>
<dbReference type="InterPro" id="IPR036116">
    <property type="entry name" value="FN3_sf"/>
</dbReference>
<dbReference type="PANTHER" id="PTHR23037">
    <property type="entry name" value="CYTOKINE RECEPTOR"/>
    <property type="match status" value="1"/>
</dbReference>
<dbReference type="InterPro" id="IPR013783">
    <property type="entry name" value="Ig-like_fold"/>
</dbReference>
<feature type="region of interest" description="Disordered" evidence="14">
    <location>
        <begin position="473"/>
        <end position="493"/>
    </location>
</feature>
<evidence type="ECO:0000256" key="2">
    <source>
        <dbReference type="ARBA" id="ARBA00008280"/>
    </source>
</evidence>
<feature type="domain" description="Fibronectin type-III" evidence="17">
    <location>
        <begin position="125"/>
        <end position="224"/>
    </location>
</feature>
<evidence type="ECO:0000256" key="4">
    <source>
        <dbReference type="ARBA" id="ARBA00022553"/>
    </source>
</evidence>
<evidence type="ECO:0000256" key="5">
    <source>
        <dbReference type="ARBA" id="ARBA00022692"/>
    </source>
</evidence>
<dbReference type="InterPro" id="IPR003961">
    <property type="entry name" value="FN3_dom"/>
</dbReference>
<dbReference type="Pfam" id="PF09238">
    <property type="entry name" value="IL4Ra_N"/>
    <property type="match status" value="1"/>
</dbReference>
<dbReference type="GO" id="GO:0002532">
    <property type="term" value="P:production of molecular mediator involved in inflammatory response"/>
    <property type="evidence" value="ECO:0007669"/>
    <property type="project" value="InterPro"/>
</dbReference>
<comment type="function">
    <text evidence="12">Receptor for both interleukin 4 and interleukin 13. Couples to the JAK1/2/3-STAT6 pathway. The IL4 response is involved in promoting Th2 differentiation. The IL4/IL13 responses are involved in regulating IgE production and, chemokine and mucus production at sites of allergic inflammation. In certain cell types, can signal through activation of insulin receptor substrates, IRS1/IRS2.</text>
</comment>
<evidence type="ECO:0000256" key="1">
    <source>
        <dbReference type="ARBA" id="ARBA00004479"/>
    </source>
</evidence>
<dbReference type="Pfam" id="PF00041">
    <property type="entry name" value="fn3"/>
    <property type="match status" value="1"/>
</dbReference>
<reference evidence="18" key="1">
    <citation type="journal article" date="2017" name="G3 (Bethesda)">
        <title>De Novo Genome and Transcriptome Assembly of the Canadian Beaver (Castor canadensis).</title>
        <authorList>
            <person name="Lok S."/>
            <person name="Paton T.A."/>
            <person name="Wang Z."/>
            <person name="Kaur G."/>
            <person name="Walker S."/>
            <person name="Yuen R.K."/>
            <person name="Sung W.W."/>
            <person name="Whitney J."/>
            <person name="Buchanan J.A."/>
            <person name="Trost B."/>
            <person name="Singh N."/>
            <person name="Apresto B."/>
            <person name="Chen N."/>
            <person name="Coole M."/>
            <person name="Dawson T.J."/>
            <person name="Ho K.Y."/>
            <person name="Hu Z."/>
            <person name="Pullenayegum S."/>
            <person name="Samler K."/>
            <person name="Shipstone A."/>
            <person name="Tsoi F."/>
            <person name="Wang T."/>
            <person name="Pereira S.L."/>
            <person name="Rostami P."/>
            <person name="Ryan C.A."/>
            <person name="Tong A.H."/>
            <person name="Ng K."/>
            <person name="Sundaravadanam Y."/>
            <person name="Simpson J.T."/>
            <person name="Lim B.K."/>
            <person name="Engstrom M.D."/>
            <person name="Dutton C.J."/>
            <person name="Kerr K.C."/>
            <person name="Franke M."/>
            <person name="Rapley W."/>
            <person name="Wintle R.F."/>
            <person name="Scherer S.W."/>
        </authorList>
    </citation>
    <scope>NUCLEOTIDE SEQUENCE</scope>
    <source>
        <strain evidence="18">ROM106880</strain>
        <tissue evidence="18">Muscle</tissue>
    </source>
</reference>
<evidence type="ECO:0000256" key="14">
    <source>
        <dbReference type="SAM" id="MobiDB-lite"/>
    </source>
</evidence>
<keyword evidence="11" id="KW-0325">Glycoprotein</keyword>
<accession>A0A250Y599</accession>
<keyword evidence="10 18" id="KW-0675">Receptor</keyword>
<evidence type="ECO:0000313" key="18">
    <source>
        <dbReference type="EMBL" id="JAV38709.1"/>
    </source>
</evidence>
<evidence type="ECO:0000256" key="15">
    <source>
        <dbReference type="SAM" id="SignalP"/>
    </source>
</evidence>
<proteinExistence type="inferred from homology"/>
<dbReference type="AlphaFoldDB" id="A0A250Y599"/>
<evidence type="ECO:0000259" key="16">
    <source>
        <dbReference type="PROSITE" id="PS01180"/>
    </source>
</evidence>
<evidence type="ECO:0000256" key="9">
    <source>
        <dbReference type="ARBA" id="ARBA00023157"/>
    </source>
</evidence>
<dbReference type="PROSITE" id="PS50853">
    <property type="entry name" value="FN3"/>
    <property type="match status" value="1"/>
</dbReference>
<dbReference type="Gene3D" id="2.60.40.10">
    <property type="entry name" value="Immunoglobulins"/>
    <property type="match status" value="2"/>
</dbReference>
<dbReference type="EMBL" id="GFFV01001236">
    <property type="protein sequence ID" value="JAV38709.1"/>
    <property type="molecule type" value="Transcribed_RNA"/>
</dbReference>
<evidence type="ECO:0000256" key="8">
    <source>
        <dbReference type="ARBA" id="ARBA00023136"/>
    </source>
</evidence>
<dbReference type="CDD" id="cd00063">
    <property type="entry name" value="FN3"/>
    <property type="match status" value="1"/>
</dbReference>
<comment type="caution">
    <text evidence="13">Lacks conserved residue(s) required for the propagation of feature annotation.</text>
</comment>
<dbReference type="GO" id="GO:0004896">
    <property type="term" value="F:cytokine receptor activity"/>
    <property type="evidence" value="ECO:0007669"/>
    <property type="project" value="InterPro"/>
</dbReference>
<keyword evidence="9" id="KW-1015">Disulfide bond</keyword>
<comment type="subcellular location">
    <subcellularLocation>
        <location evidence="1">Membrane</location>
        <topology evidence="1">Single-pass type I membrane protein</topology>
    </subcellularLocation>
</comment>
<dbReference type="PANTHER" id="PTHR23037:SF32">
    <property type="entry name" value="INTERLEUKIN-4 RECEPTOR SUBUNIT ALPHA"/>
    <property type="match status" value="1"/>
</dbReference>
<evidence type="ECO:0000256" key="6">
    <source>
        <dbReference type="ARBA" id="ARBA00022729"/>
    </source>
</evidence>
<dbReference type="PROSITE" id="PS01180">
    <property type="entry name" value="CUB"/>
    <property type="match status" value="1"/>
</dbReference>
<keyword evidence="4" id="KW-0597">Phosphoprotein</keyword>
<keyword evidence="7" id="KW-1133">Transmembrane helix</keyword>
<protein>
    <recommendedName>
        <fullName evidence="3">Interleukin-4 receptor subunit alpha</fullName>
    </recommendedName>
</protein>
<dbReference type="GO" id="GO:0009897">
    <property type="term" value="C:external side of plasma membrane"/>
    <property type="evidence" value="ECO:0007669"/>
    <property type="project" value="TreeGrafter"/>
</dbReference>
<feature type="chain" id="PRO_5012558215" description="Interleukin-4 receptor subunit alpha" evidence="15">
    <location>
        <begin position="26"/>
        <end position="782"/>
    </location>
</feature>
<keyword evidence="8" id="KW-0472">Membrane</keyword>
<feature type="compositionally biased region" description="Polar residues" evidence="14">
    <location>
        <begin position="473"/>
        <end position="482"/>
    </location>
</feature>
<evidence type="ECO:0000256" key="11">
    <source>
        <dbReference type="ARBA" id="ARBA00023180"/>
    </source>
</evidence>
<feature type="domain" description="CUB" evidence="16">
    <location>
        <begin position="5"/>
        <end position="74"/>
    </location>
</feature>
<dbReference type="PROSITE" id="PS01355">
    <property type="entry name" value="HEMATOPO_REC_S_F1"/>
    <property type="match status" value="1"/>
</dbReference>
<dbReference type="InterPro" id="IPR015319">
    <property type="entry name" value="IL-4_rcpt-alpha_N"/>
</dbReference>
<evidence type="ECO:0000256" key="10">
    <source>
        <dbReference type="ARBA" id="ARBA00023170"/>
    </source>
</evidence>
<keyword evidence="5" id="KW-0812">Transmembrane</keyword>
<sequence length="782" mass="84946">MGWPCPGLLFPVSCLILVWVTGSGSIKVLNQPTCFSDYLNVSTCEWQLDRPVGCGTELHLSYWLDFEFFENRTCVPKNSADTACVCYMLTDDLIKTDTYRLDLWAGQQLLWGGSFQPSEHVKPRAPGNLTVHGNISNTWLLTWSNPYPPGSYLYKGLTYLVNISREDNPADFKVHNVTYMDPILRLAASTLKPRVSYSARVKARAQNYNSMWSEWSPSAKWHNDYQVPLVQHLHVGVSISCVLIVVICLSCYFGIIKIKKVWWDQIPNPARSPLVAVIIQDSQVSPWEKRSRGQEATKCPRWKTCLTKLLPCLLEHGVKRDQDFTKAAIHRNFQSPGKQACLMEANKRILCPENISVVRCVELFEAPVASGEKEEEEEDNGNLCTSPEGSGVGFQDGREGIMAQLTESLFLDLLGAEAGGLGQLGPEVSGFPLPAEAQVPLTCIPGQEPSLASWACTPVPTVVADNPAYRSFSDFQSESPSPTELEPDPERPVHLEEEVNTGPWDPQPEPESWEQVLRQRVLQLGAVVVPPSVTASGYRQFEQVVEQARDQDLDSGVRAKAGYTALSSLLTSNATCTATSGPGAGSGDGGYKPFQSLIPDCPQDPATVPRPFFTFGLDMEPSHGAQDSFVSISSPECLGLEPAKGEDRQKPTLTLEQAPESPQDDLGSGIVYSALTCHLCGRLKQCHSQKESGQAHAVASPCCGCCCRDRASLLGSPVGTPNPTSGGLLSAANLTPASLVPLGVSTEGKALLSCQPTSAQSSSQMPNVADLASTDPLCMRVS</sequence>
<evidence type="ECO:0000259" key="17">
    <source>
        <dbReference type="PROSITE" id="PS50853"/>
    </source>
</evidence>
<evidence type="ECO:0000256" key="13">
    <source>
        <dbReference type="PROSITE-ProRule" id="PRU00059"/>
    </source>
</evidence>
<feature type="signal peptide" evidence="15">
    <location>
        <begin position="1"/>
        <end position="25"/>
    </location>
</feature>
<comment type="similarity">
    <text evidence="2">Belongs to the type I cytokine receptor family. Type 4 subfamily.</text>
</comment>
<dbReference type="InterPro" id="IPR003531">
    <property type="entry name" value="Hempt_rcpt_S_F1_CS"/>
</dbReference>